<dbReference type="SUPFAM" id="SSF102405">
    <property type="entry name" value="MCP/YpsA-like"/>
    <property type="match status" value="1"/>
</dbReference>
<organism evidence="4 5">
    <name type="scientific">Mediterraneibacter catenae</name>
    <dbReference type="NCBI Taxonomy" id="2594882"/>
    <lineage>
        <taxon>Bacteria</taxon>
        <taxon>Bacillati</taxon>
        <taxon>Bacillota</taxon>
        <taxon>Clostridia</taxon>
        <taxon>Lachnospirales</taxon>
        <taxon>Lachnospiraceae</taxon>
        <taxon>Mediterraneibacter</taxon>
    </lineage>
</organism>
<evidence type="ECO:0000313" key="5">
    <source>
        <dbReference type="Proteomes" id="UP000322025"/>
    </source>
</evidence>
<dbReference type="Gene3D" id="1.10.10.10">
    <property type="entry name" value="Winged helix-like DNA-binding domain superfamily/Winged helix DNA-binding domain"/>
    <property type="match status" value="1"/>
</dbReference>
<comment type="caution">
    <text evidence="4">The sequence shown here is derived from an EMBL/GenBank/DDBJ whole genome shotgun (WGS) entry which is preliminary data.</text>
</comment>
<gene>
    <name evidence="4" type="primary">dprA</name>
    <name evidence="4" type="ORF">FNY66_15075</name>
</gene>
<dbReference type="InterPro" id="IPR057666">
    <property type="entry name" value="DrpA_SLOG"/>
</dbReference>
<dbReference type="Pfam" id="PF17782">
    <property type="entry name" value="WHD_DprA"/>
    <property type="match status" value="1"/>
</dbReference>
<feature type="domain" description="Smf/DprA SLOG" evidence="2">
    <location>
        <begin position="77"/>
        <end position="285"/>
    </location>
</feature>
<dbReference type="OrthoDB" id="9785707at2"/>
<proteinExistence type="inferred from homology"/>
<dbReference type="Gene3D" id="3.40.50.450">
    <property type="match status" value="1"/>
</dbReference>
<keyword evidence="5" id="KW-1185">Reference proteome</keyword>
<evidence type="ECO:0000259" key="3">
    <source>
        <dbReference type="Pfam" id="PF17782"/>
    </source>
</evidence>
<dbReference type="PANTHER" id="PTHR43022">
    <property type="entry name" value="PROTEIN SMF"/>
    <property type="match status" value="1"/>
</dbReference>
<dbReference type="AlphaFoldDB" id="A0A5M9HU54"/>
<accession>A0A5M9HU54</accession>
<dbReference type="InterPro" id="IPR041614">
    <property type="entry name" value="DprA_WH"/>
</dbReference>
<feature type="domain" description="DprA winged helix" evidence="3">
    <location>
        <begin position="302"/>
        <end position="352"/>
    </location>
</feature>
<dbReference type="InterPro" id="IPR003488">
    <property type="entry name" value="DprA"/>
</dbReference>
<dbReference type="Pfam" id="PF02481">
    <property type="entry name" value="DNA_processg_A"/>
    <property type="match status" value="1"/>
</dbReference>
<dbReference type="NCBIfam" id="TIGR00732">
    <property type="entry name" value="dprA"/>
    <property type="match status" value="1"/>
</dbReference>
<dbReference type="GO" id="GO:0009294">
    <property type="term" value="P:DNA-mediated transformation"/>
    <property type="evidence" value="ECO:0007669"/>
    <property type="project" value="InterPro"/>
</dbReference>
<sequence length="366" mass="41175">MEYEFWLAGIQGVYANKKIRLRECMKTAEAIYYMEETQLRRFEFLNENDRNKIMQAQENSDFRTDYKRMCEKNIRFVPYFSGEYPERLKEIADYPYALYVKGNLPQVQTRKAAVIGARRCTPYGEKYAIDFAQALAACGVEIISGMARGIDGMGHRGALLAGGRTFAVLGSGVDVCYPREHIGLYVDILEQGGGIISEQPPGMAPLAYNFPARNRIISGLSDVVLVMEAGQKSGSLITVDLALEQGKDIYALPGPVNSALSDGCNHLIRQGAGILLTPELLLEEWGIGKNRTEKESKKETKNEKMLESAEKLVYSCLGLYPKSLDQLVRETKLNIREVLEKLISLELQGYVREISKNYYVISEYRA</sequence>
<evidence type="ECO:0000313" key="4">
    <source>
        <dbReference type="EMBL" id="KAA8500147.1"/>
    </source>
</evidence>
<protein>
    <submittedName>
        <fullName evidence="4">DNA-protecting protein DprA</fullName>
    </submittedName>
</protein>
<dbReference type="PANTHER" id="PTHR43022:SF1">
    <property type="entry name" value="PROTEIN SMF"/>
    <property type="match status" value="1"/>
</dbReference>
<evidence type="ECO:0000259" key="2">
    <source>
        <dbReference type="Pfam" id="PF02481"/>
    </source>
</evidence>
<evidence type="ECO:0000256" key="1">
    <source>
        <dbReference type="ARBA" id="ARBA00006525"/>
    </source>
</evidence>
<reference evidence="4" key="1">
    <citation type="submission" date="2019-07" db="EMBL/GenBank/DDBJ databases">
        <authorList>
            <person name="Wongkuna S."/>
            <person name="Scaria J."/>
        </authorList>
    </citation>
    <scope>NUCLEOTIDE SEQUENCE [LARGE SCALE GENOMIC DNA]</scope>
    <source>
        <strain evidence="4">SW178</strain>
    </source>
</reference>
<dbReference type="Proteomes" id="UP000322025">
    <property type="component" value="Unassembled WGS sequence"/>
</dbReference>
<dbReference type="InterPro" id="IPR036388">
    <property type="entry name" value="WH-like_DNA-bd_sf"/>
</dbReference>
<dbReference type="RefSeq" id="WP_150311657.1">
    <property type="nucleotide sequence ID" value="NZ_VMSO01000042.1"/>
</dbReference>
<comment type="similarity">
    <text evidence="1">Belongs to the DprA/Smf family.</text>
</comment>
<name>A0A5M9HU54_9FIRM</name>
<dbReference type="EMBL" id="VMSO01000042">
    <property type="protein sequence ID" value="KAA8500147.1"/>
    <property type="molecule type" value="Genomic_DNA"/>
</dbReference>